<accession>A0A2P2QMX6</accession>
<sequence>MRSFCHIACFYVMFAILIIYLLFTCENFPFLFFPSSLTGERV</sequence>
<evidence type="ECO:0000313" key="2">
    <source>
        <dbReference type="EMBL" id="MBX68308.1"/>
    </source>
</evidence>
<evidence type="ECO:0000256" key="1">
    <source>
        <dbReference type="SAM" id="Phobius"/>
    </source>
</evidence>
<reference evidence="2" key="1">
    <citation type="submission" date="2018-02" db="EMBL/GenBank/DDBJ databases">
        <title>Rhizophora mucronata_Transcriptome.</title>
        <authorList>
            <person name="Meera S.P."/>
            <person name="Sreeshan A."/>
            <person name="Augustine A."/>
        </authorList>
    </citation>
    <scope>NUCLEOTIDE SEQUENCE</scope>
    <source>
        <tissue evidence="2">Leaf</tissue>
    </source>
</reference>
<feature type="transmembrane region" description="Helical" evidence="1">
    <location>
        <begin position="7"/>
        <end position="23"/>
    </location>
</feature>
<name>A0A2P2QMX6_RHIMU</name>
<protein>
    <submittedName>
        <fullName evidence="2">Uncharacterized protein</fullName>
    </submittedName>
</protein>
<dbReference type="AlphaFoldDB" id="A0A2P2QMX6"/>
<keyword evidence="1" id="KW-0812">Transmembrane</keyword>
<proteinExistence type="predicted"/>
<organism evidence="2">
    <name type="scientific">Rhizophora mucronata</name>
    <name type="common">Asiatic mangrove</name>
    <dbReference type="NCBI Taxonomy" id="61149"/>
    <lineage>
        <taxon>Eukaryota</taxon>
        <taxon>Viridiplantae</taxon>
        <taxon>Streptophyta</taxon>
        <taxon>Embryophyta</taxon>
        <taxon>Tracheophyta</taxon>
        <taxon>Spermatophyta</taxon>
        <taxon>Magnoliopsida</taxon>
        <taxon>eudicotyledons</taxon>
        <taxon>Gunneridae</taxon>
        <taxon>Pentapetalae</taxon>
        <taxon>rosids</taxon>
        <taxon>fabids</taxon>
        <taxon>Malpighiales</taxon>
        <taxon>Rhizophoraceae</taxon>
        <taxon>Rhizophora</taxon>
    </lineage>
</organism>
<keyword evidence="1" id="KW-1133">Transmembrane helix</keyword>
<keyword evidence="1" id="KW-0472">Membrane</keyword>
<dbReference type="EMBL" id="GGEC01087824">
    <property type="protein sequence ID" value="MBX68308.1"/>
    <property type="molecule type" value="Transcribed_RNA"/>
</dbReference>